<dbReference type="CDD" id="cd00093">
    <property type="entry name" value="HTH_XRE"/>
    <property type="match status" value="1"/>
</dbReference>
<accession>A0A1H5T4S4</accession>
<protein>
    <recommendedName>
        <fullName evidence="1">HTH cro/C1-type domain-containing protein</fullName>
    </recommendedName>
</protein>
<dbReference type="GO" id="GO:0003677">
    <property type="term" value="F:DNA binding"/>
    <property type="evidence" value="ECO:0007669"/>
    <property type="project" value="InterPro"/>
</dbReference>
<dbReference type="AlphaFoldDB" id="A0A1H5T4S4"/>
<keyword evidence="3" id="KW-1185">Reference proteome</keyword>
<dbReference type="SUPFAM" id="SSF47413">
    <property type="entry name" value="lambda repressor-like DNA-binding domains"/>
    <property type="match status" value="1"/>
</dbReference>
<gene>
    <name evidence="2" type="ORF">SAMN04488244_102129</name>
</gene>
<evidence type="ECO:0000313" key="3">
    <source>
        <dbReference type="Proteomes" id="UP000236721"/>
    </source>
</evidence>
<dbReference type="Gene3D" id="1.10.260.40">
    <property type="entry name" value="lambda repressor-like DNA-binding domains"/>
    <property type="match status" value="1"/>
</dbReference>
<dbReference type="InterPro" id="IPR001387">
    <property type="entry name" value="Cro/C1-type_HTH"/>
</dbReference>
<dbReference type="Proteomes" id="UP000236721">
    <property type="component" value="Unassembled WGS sequence"/>
</dbReference>
<dbReference type="RefSeq" id="WP_103878740.1">
    <property type="nucleotide sequence ID" value="NZ_FNVG01000002.1"/>
</dbReference>
<dbReference type="EMBL" id="FNVG01000002">
    <property type="protein sequence ID" value="SEF57902.1"/>
    <property type="molecule type" value="Genomic_DNA"/>
</dbReference>
<sequence>MTAFSRKTFSEAMRYFRKHNKLSQIELSDQLSRSHALFQNVSQSMVSHWEGGNVEPSLLRRLGMAHFFPQPYHYDHIESGRLQKALRYREEFLGDRCLYEYPISKKDIFSWDALPASLKEMIAQGHKNTFSTPIEVVLRTMNITAPSVLCLLHGSAVVGHALFTVQGNVFKLASYGAVSKSARHELTKAISDLSCSYELYTVVRSSSLEQYLKDIYMRKVAQLDALSFYRGMSSQVFENPFSHCNLYDAADFRLMRYSQMRDEAAEALF</sequence>
<proteinExistence type="predicted"/>
<dbReference type="PROSITE" id="PS50943">
    <property type="entry name" value="HTH_CROC1"/>
    <property type="match status" value="1"/>
</dbReference>
<name>A0A1H5T4S4_9VIBR</name>
<evidence type="ECO:0000313" key="2">
    <source>
        <dbReference type="EMBL" id="SEF57902.1"/>
    </source>
</evidence>
<reference evidence="3" key="1">
    <citation type="submission" date="2016-10" db="EMBL/GenBank/DDBJ databases">
        <authorList>
            <person name="Varghese N."/>
            <person name="Submissions S."/>
        </authorList>
    </citation>
    <scope>NUCLEOTIDE SEQUENCE [LARGE SCALE GENOMIC DNA]</scope>
    <source>
        <strain evidence="3">CGMCC 1.7062</strain>
    </source>
</reference>
<organism evidence="2 3">
    <name type="scientific">Vibrio hangzhouensis</name>
    <dbReference type="NCBI Taxonomy" id="462991"/>
    <lineage>
        <taxon>Bacteria</taxon>
        <taxon>Pseudomonadati</taxon>
        <taxon>Pseudomonadota</taxon>
        <taxon>Gammaproteobacteria</taxon>
        <taxon>Vibrionales</taxon>
        <taxon>Vibrionaceae</taxon>
        <taxon>Vibrio</taxon>
    </lineage>
</organism>
<evidence type="ECO:0000259" key="1">
    <source>
        <dbReference type="PROSITE" id="PS50943"/>
    </source>
</evidence>
<feature type="domain" description="HTH cro/C1-type" evidence="1">
    <location>
        <begin position="13"/>
        <end position="58"/>
    </location>
</feature>
<dbReference type="OrthoDB" id="5901358at2"/>
<dbReference type="InterPro" id="IPR010982">
    <property type="entry name" value="Lambda_DNA-bd_dom_sf"/>
</dbReference>